<dbReference type="RefSeq" id="WP_163463768.1">
    <property type="nucleotide sequence ID" value="NZ_JAAAMG010000010.1"/>
</dbReference>
<accession>A0A6N9T2J4</accession>
<proteinExistence type="predicted"/>
<gene>
    <name evidence="1" type="ORF">GTK09_13915</name>
</gene>
<comment type="caution">
    <text evidence="1">The sequence shown here is derived from an EMBL/GenBank/DDBJ whole genome shotgun (WGS) entry which is preliminary data.</text>
</comment>
<dbReference type="EMBL" id="JAAAMG010000010">
    <property type="protein sequence ID" value="NDW05520.1"/>
    <property type="molecule type" value="Genomic_DNA"/>
</dbReference>
<evidence type="ECO:0000313" key="1">
    <source>
        <dbReference type="EMBL" id="NDW05520.1"/>
    </source>
</evidence>
<sequence>MSKTVKALDATAGQGEKALLFLEDLAMQSAFARAMATRFGLKREPGIINGKVPGEKRPAIVDAL</sequence>
<organism evidence="1 2">
    <name type="scientific">Jiella pacifica</name>
    <dbReference type="NCBI Taxonomy" id="2696469"/>
    <lineage>
        <taxon>Bacteria</taxon>
        <taxon>Pseudomonadati</taxon>
        <taxon>Pseudomonadota</taxon>
        <taxon>Alphaproteobacteria</taxon>
        <taxon>Hyphomicrobiales</taxon>
        <taxon>Aurantimonadaceae</taxon>
        <taxon>Jiella</taxon>
    </lineage>
</organism>
<dbReference type="Proteomes" id="UP000469011">
    <property type="component" value="Unassembled WGS sequence"/>
</dbReference>
<protein>
    <submittedName>
        <fullName evidence="1">Uncharacterized protein</fullName>
    </submittedName>
</protein>
<evidence type="ECO:0000313" key="2">
    <source>
        <dbReference type="Proteomes" id="UP000469011"/>
    </source>
</evidence>
<keyword evidence="2" id="KW-1185">Reference proteome</keyword>
<reference evidence="1 2" key="1">
    <citation type="submission" date="2020-01" db="EMBL/GenBank/DDBJ databases">
        <title>Jiella pacifica sp. nov.</title>
        <authorList>
            <person name="Xue Z."/>
            <person name="Zhu S."/>
            <person name="Chen J."/>
            <person name="Yang J."/>
        </authorList>
    </citation>
    <scope>NUCLEOTIDE SEQUENCE [LARGE SCALE GENOMIC DNA]</scope>
    <source>
        <strain evidence="1 2">40Bstr34</strain>
    </source>
</reference>
<dbReference type="AlphaFoldDB" id="A0A6N9T2J4"/>
<name>A0A6N9T2J4_9HYPH</name>